<evidence type="ECO:0000256" key="4">
    <source>
        <dbReference type="ARBA" id="ARBA00022691"/>
    </source>
</evidence>
<dbReference type="Gene3D" id="3.40.1010.10">
    <property type="entry name" value="Cobalt-precorrin-4 Transmethylase, Domain 1"/>
    <property type="match status" value="1"/>
</dbReference>
<dbReference type="InterPro" id="IPR014777">
    <property type="entry name" value="4pyrrole_Mease_sub1"/>
</dbReference>
<proteinExistence type="predicted"/>
<dbReference type="InterPro" id="IPR014776">
    <property type="entry name" value="4pyrrole_Mease_sub2"/>
</dbReference>
<dbReference type="InterPro" id="IPR006366">
    <property type="entry name" value="CobA/CysG_C"/>
</dbReference>
<dbReference type="Proteomes" id="UP000431744">
    <property type="component" value="Unassembled WGS sequence"/>
</dbReference>
<accession>A0A6H9WUE1</accession>
<protein>
    <recommendedName>
        <fullName evidence="1">uroporphyrinogen-III C-methyltransferase</fullName>
        <ecNumber evidence="1">2.1.1.107</ecNumber>
    </recommendedName>
</protein>
<evidence type="ECO:0000256" key="3">
    <source>
        <dbReference type="ARBA" id="ARBA00022679"/>
    </source>
</evidence>
<dbReference type="GO" id="GO:0032259">
    <property type="term" value="P:methylation"/>
    <property type="evidence" value="ECO:0007669"/>
    <property type="project" value="UniProtKB-KW"/>
</dbReference>
<evidence type="ECO:0000256" key="2">
    <source>
        <dbReference type="ARBA" id="ARBA00022603"/>
    </source>
</evidence>
<gene>
    <name evidence="8" type="primary">cobA</name>
    <name evidence="8" type="ORF">F8O04_06100</name>
</gene>
<dbReference type="FunFam" id="3.40.1010.10:FF:000001">
    <property type="entry name" value="Siroheme synthase"/>
    <property type="match status" value="1"/>
</dbReference>
<dbReference type="SUPFAM" id="SSF53790">
    <property type="entry name" value="Tetrapyrrole methylase"/>
    <property type="match status" value="1"/>
</dbReference>
<feature type="domain" description="Tetrapyrrole methylase" evidence="7">
    <location>
        <begin position="66"/>
        <end position="272"/>
    </location>
</feature>
<keyword evidence="2 8" id="KW-0489">Methyltransferase</keyword>
<dbReference type="InterPro" id="IPR035996">
    <property type="entry name" value="4pyrrol_Methylase_sf"/>
</dbReference>
<dbReference type="NCBIfam" id="TIGR01469">
    <property type="entry name" value="cobA_cysG_Cterm"/>
    <property type="match status" value="1"/>
</dbReference>
<comment type="caution">
    <text evidence="8">The sequence shown here is derived from an EMBL/GenBank/DDBJ whole genome shotgun (WGS) entry which is preliminary data.</text>
</comment>
<dbReference type="PANTHER" id="PTHR45790:SF3">
    <property type="entry name" value="S-ADENOSYL-L-METHIONINE-DEPENDENT UROPORPHYRINOGEN III METHYLTRANSFERASE, CHLOROPLASTIC"/>
    <property type="match status" value="1"/>
</dbReference>
<dbReference type="EMBL" id="WBJY01000001">
    <property type="protein sequence ID" value="KAB1649800.1"/>
    <property type="molecule type" value="Genomic_DNA"/>
</dbReference>
<feature type="region of interest" description="Disordered" evidence="6">
    <location>
        <begin position="31"/>
        <end position="57"/>
    </location>
</feature>
<keyword evidence="3 8" id="KW-0808">Transferase</keyword>
<dbReference type="InterPro" id="IPR000878">
    <property type="entry name" value="4pyrrol_Mease"/>
</dbReference>
<evidence type="ECO:0000313" key="8">
    <source>
        <dbReference type="EMBL" id="KAB1649800.1"/>
    </source>
</evidence>
<dbReference type="AlphaFoldDB" id="A0A6H9WUE1"/>
<dbReference type="CDD" id="cd11642">
    <property type="entry name" value="SUMT"/>
    <property type="match status" value="1"/>
</dbReference>
<dbReference type="GO" id="GO:0019354">
    <property type="term" value="P:siroheme biosynthetic process"/>
    <property type="evidence" value="ECO:0007669"/>
    <property type="project" value="InterPro"/>
</dbReference>
<dbReference type="Gene3D" id="3.30.950.10">
    <property type="entry name" value="Methyltransferase, Cobalt-precorrin-4 Transmethylase, Domain 2"/>
    <property type="match status" value="1"/>
</dbReference>
<name>A0A6H9WUE1_9MICO</name>
<dbReference type="Pfam" id="PF00590">
    <property type="entry name" value="TP_methylase"/>
    <property type="match status" value="1"/>
</dbReference>
<reference evidence="8 9" key="1">
    <citation type="submission" date="2019-09" db="EMBL/GenBank/DDBJ databases">
        <title>Phylogeny of genus Pseudoclavibacter and closely related genus.</title>
        <authorList>
            <person name="Li Y."/>
        </authorList>
    </citation>
    <scope>NUCLEOTIDE SEQUENCE [LARGE SCALE GENOMIC DNA]</scope>
    <source>
        <strain evidence="8 9">EGI 60007</strain>
    </source>
</reference>
<evidence type="ECO:0000256" key="6">
    <source>
        <dbReference type="SAM" id="MobiDB-lite"/>
    </source>
</evidence>
<keyword evidence="4" id="KW-0949">S-adenosyl-L-methionine</keyword>
<keyword evidence="9" id="KW-1185">Reference proteome</keyword>
<dbReference type="NCBIfam" id="NF004790">
    <property type="entry name" value="PRK06136.1"/>
    <property type="match status" value="1"/>
</dbReference>
<evidence type="ECO:0000259" key="7">
    <source>
        <dbReference type="Pfam" id="PF00590"/>
    </source>
</evidence>
<sequence>MGGHAAQSGAPAPVPVVRECAGCSRSLGHARARWPWPASPRDRRRTRGRPAERAAHPCGPAVRGEVLIVGAGPGDPDLITVAGLRALRRADVVLYDRLAPAELLDESRADAVLIDVGKTPGHHAVPQERINELIVEHARRGSVVVRLKGGDPYVFGRGGEELDACRAAGVPVRIIPGITSAIAVPGQAGIPVTHRGISRSFTVVSGHVPFDDAQYRALAGIGGTIVVLMGVNTMRQVVTGLARGGMRADVPLAVVERGFSEARRTRVATVGTAGAVFAGDSPRSPAVIVIGEVVRRAEVDPLDEAALQARVESLVGAATP</sequence>
<dbReference type="InterPro" id="IPR050161">
    <property type="entry name" value="Siro_Cobalamin_biosynth"/>
</dbReference>
<dbReference type="GO" id="GO:0004851">
    <property type="term" value="F:uroporphyrin-III C-methyltransferase activity"/>
    <property type="evidence" value="ECO:0007669"/>
    <property type="project" value="UniProtKB-EC"/>
</dbReference>
<evidence type="ECO:0000313" key="9">
    <source>
        <dbReference type="Proteomes" id="UP000431744"/>
    </source>
</evidence>
<dbReference type="PANTHER" id="PTHR45790">
    <property type="entry name" value="SIROHEME SYNTHASE-RELATED"/>
    <property type="match status" value="1"/>
</dbReference>
<organism evidence="8 9">
    <name type="scientific">Pseudoclavibacter endophyticus</name>
    <dbReference type="NCBI Taxonomy" id="1778590"/>
    <lineage>
        <taxon>Bacteria</taxon>
        <taxon>Bacillati</taxon>
        <taxon>Actinomycetota</taxon>
        <taxon>Actinomycetes</taxon>
        <taxon>Micrococcales</taxon>
        <taxon>Microbacteriaceae</taxon>
        <taxon>Pseudoclavibacter</taxon>
    </lineage>
</organism>
<evidence type="ECO:0000256" key="1">
    <source>
        <dbReference type="ARBA" id="ARBA00012162"/>
    </source>
</evidence>
<keyword evidence="5" id="KW-0627">Porphyrin biosynthesis</keyword>
<dbReference type="OrthoDB" id="9815856at2"/>
<dbReference type="EC" id="2.1.1.107" evidence="1"/>
<evidence type="ECO:0000256" key="5">
    <source>
        <dbReference type="ARBA" id="ARBA00023244"/>
    </source>
</evidence>